<evidence type="ECO:0000313" key="1">
    <source>
        <dbReference type="Proteomes" id="UP000492821"/>
    </source>
</evidence>
<keyword evidence="1" id="KW-1185">Reference proteome</keyword>
<dbReference type="WBParaSite" id="Pan_g1881.t1">
    <property type="protein sequence ID" value="Pan_g1881.t1"/>
    <property type="gene ID" value="Pan_g1881"/>
</dbReference>
<name>A0A7E4VBB5_PANRE</name>
<accession>A0A7E4VBB5</accession>
<proteinExistence type="predicted"/>
<reference evidence="1" key="1">
    <citation type="journal article" date="2013" name="Genetics">
        <title>The draft genome and transcriptome of Panagrellus redivivus are shaped by the harsh demands of a free-living lifestyle.</title>
        <authorList>
            <person name="Srinivasan J."/>
            <person name="Dillman A.R."/>
            <person name="Macchietto M.G."/>
            <person name="Heikkinen L."/>
            <person name="Lakso M."/>
            <person name="Fracchia K.M."/>
            <person name="Antoshechkin I."/>
            <person name="Mortazavi A."/>
            <person name="Wong G."/>
            <person name="Sternberg P.W."/>
        </authorList>
    </citation>
    <scope>NUCLEOTIDE SEQUENCE [LARGE SCALE GENOMIC DNA]</scope>
    <source>
        <strain evidence="1">MT8872</strain>
    </source>
</reference>
<dbReference type="Proteomes" id="UP000492821">
    <property type="component" value="Unassembled WGS sequence"/>
</dbReference>
<protein>
    <submittedName>
        <fullName evidence="2">Secreted protein</fullName>
    </submittedName>
</protein>
<dbReference type="AlphaFoldDB" id="A0A7E4VBB5"/>
<evidence type="ECO:0000313" key="2">
    <source>
        <dbReference type="WBParaSite" id="Pan_g1881.t1"/>
    </source>
</evidence>
<organism evidence="1 2">
    <name type="scientific">Panagrellus redivivus</name>
    <name type="common">Microworm</name>
    <dbReference type="NCBI Taxonomy" id="6233"/>
    <lineage>
        <taxon>Eukaryota</taxon>
        <taxon>Metazoa</taxon>
        <taxon>Ecdysozoa</taxon>
        <taxon>Nematoda</taxon>
        <taxon>Chromadorea</taxon>
        <taxon>Rhabditida</taxon>
        <taxon>Tylenchina</taxon>
        <taxon>Panagrolaimomorpha</taxon>
        <taxon>Panagrolaimoidea</taxon>
        <taxon>Panagrolaimidae</taxon>
        <taxon>Panagrellus</taxon>
    </lineage>
</organism>
<sequence length="83" mass="9336">MATTTHTMNTGINKEMQILLGILLFRFGGHSAMWADTVLSQTIIRFPIVVGPPVNPFIPYRPRWRNVHRNGRAGCPTKVAFLC</sequence>
<reference evidence="2" key="2">
    <citation type="submission" date="2020-10" db="UniProtKB">
        <authorList>
            <consortium name="WormBaseParasite"/>
        </authorList>
    </citation>
    <scope>IDENTIFICATION</scope>
</reference>